<feature type="non-terminal residue" evidence="1">
    <location>
        <position position="1"/>
    </location>
</feature>
<keyword evidence="2" id="KW-1185">Reference proteome</keyword>
<comment type="caution">
    <text evidence="1">The sequence shown here is derived from an EMBL/GenBank/DDBJ whole genome shotgun (WGS) entry which is preliminary data.</text>
</comment>
<evidence type="ECO:0000313" key="1">
    <source>
        <dbReference type="EMBL" id="CAG8456403.1"/>
    </source>
</evidence>
<proteinExistence type="predicted"/>
<dbReference type="Proteomes" id="UP000789860">
    <property type="component" value="Unassembled WGS sequence"/>
</dbReference>
<protein>
    <submittedName>
        <fullName evidence="1">6695_t:CDS:1</fullName>
    </submittedName>
</protein>
<accession>A0ACA9K6U5</accession>
<sequence length="50" mass="5671">TETFSADKYPILSVIYLIIEFLKFKFVADSNLSLTNDNLNEENVDATQVS</sequence>
<dbReference type="EMBL" id="CAJVPM010000970">
    <property type="protein sequence ID" value="CAG8456403.1"/>
    <property type="molecule type" value="Genomic_DNA"/>
</dbReference>
<evidence type="ECO:0000313" key="2">
    <source>
        <dbReference type="Proteomes" id="UP000789860"/>
    </source>
</evidence>
<reference evidence="1" key="1">
    <citation type="submission" date="2021-06" db="EMBL/GenBank/DDBJ databases">
        <authorList>
            <person name="Kallberg Y."/>
            <person name="Tangrot J."/>
            <person name="Rosling A."/>
        </authorList>
    </citation>
    <scope>NUCLEOTIDE SEQUENCE</scope>
    <source>
        <strain evidence="1">AU212A</strain>
    </source>
</reference>
<name>A0ACA9K6U5_9GLOM</name>
<gene>
    <name evidence="1" type="ORF">SCALOS_LOCUS1417</name>
</gene>
<organism evidence="1 2">
    <name type="scientific">Scutellospora calospora</name>
    <dbReference type="NCBI Taxonomy" id="85575"/>
    <lineage>
        <taxon>Eukaryota</taxon>
        <taxon>Fungi</taxon>
        <taxon>Fungi incertae sedis</taxon>
        <taxon>Mucoromycota</taxon>
        <taxon>Glomeromycotina</taxon>
        <taxon>Glomeromycetes</taxon>
        <taxon>Diversisporales</taxon>
        <taxon>Gigasporaceae</taxon>
        <taxon>Scutellospora</taxon>
    </lineage>
</organism>